<dbReference type="EMBL" id="JANUCP010000002">
    <property type="protein sequence ID" value="MCS3919071.1"/>
    <property type="molecule type" value="Genomic_DNA"/>
</dbReference>
<dbReference type="RefSeq" id="WP_259095184.1">
    <property type="nucleotide sequence ID" value="NZ_CP130454.1"/>
</dbReference>
<sequence>MTLTKVKTSVAHKGRRYQISDFRIPHPALCTQIPSLRRYTFTGAIWTRKRGEKQW</sequence>
<evidence type="ECO:0000313" key="2">
    <source>
        <dbReference type="Proteomes" id="UP001204798"/>
    </source>
</evidence>
<dbReference type="Proteomes" id="UP001204798">
    <property type="component" value="Unassembled WGS sequence"/>
</dbReference>
<protein>
    <submittedName>
        <fullName evidence="1">Uncharacterized protein</fullName>
    </submittedName>
</protein>
<comment type="caution">
    <text evidence="1">The sequence shown here is derived from an EMBL/GenBank/DDBJ whole genome shotgun (WGS) entry which is preliminary data.</text>
</comment>
<keyword evidence="2" id="KW-1185">Reference proteome</keyword>
<reference evidence="1 2" key="1">
    <citation type="submission" date="2022-08" db="EMBL/GenBank/DDBJ databases">
        <title>Bacterial and archaeal communities from various locations to study Microbial Dark Matter (Phase II).</title>
        <authorList>
            <person name="Stepanauskas R."/>
        </authorList>
    </citation>
    <scope>NUCLEOTIDE SEQUENCE [LARGE SCALE GENOMIC DNA]</scope>
    <source>
        <strain evidence="1 2">PD1</strain>
    </source>
</reference>
<evidence type="ECO:0000313" key="1">
    <source>
        <dbReference type="EMBL" id="MCS3919071.1"/>
    </source>
</evidence>
<name>A0ABT2EMC5_9BACT</name>
<organism evidence="1 2">
    <name type="scientific">Candidatus Fervidibacter sacchari</name>
    <dbReference type="NCBI Taxonomy" id="1448929"/>
    <lineage>
        <taxon>Bacteria</taxon>
        <taxon>Candidatus Fervidibacterota</taxon>
        <taxon>Candidatus Fervidibacter</taxon>
    </lineage>
</organism>
<proteinExistence type="predicted"/>
<gene>
    <name evidence="1" type="ORF">M2350_001471</name>
</gene>
<accession>A0ABT2EMC5</accession>